<proteinExistence type="predicted"/>
<reference evidence="2 3" key="1">
    <citation type="submission" date="2016-10" db="EMBL/GenBank/DDBJ databases">
        <authorList>
            <person name="Varghese N."/>
            <person name="Submissions S."/>
        </authorList>
    </citation>
    <scope>NUCLEOTIDE SEQUENCE [LARGE SCALE GENOMIC DNA]</scope>
    <source>
        <strain evidence="2 3">DSM 2260</strain>
    </source>
</reference>
<dbReference type="RefSeq" id="WP_090490177.1">
    <property type="nucleotide sequence ID" value="NZ_BJVY01000015.1"/>
</dbReference>
<dbReference type="Proteomes" id="UP000321224">
    <property type="component" value="Unassembled WGS sequence"/>
</dbReference>
<comment type="caution">
    <text evidence="1">The sequence shown here is derived from an EMBL/GenBank/DDBJ whole genome shotgun (WGS) entry which is preliminary data.</text>
</comment>
<dbReference type="Proteomes" id="UP000198717">
    <property type="component" value="Unassembled WGS sequence"/>
</dbReference>
<accession>A0A511HCJ5</accession>
<sequence length="292" mass="32029">MLMLGLALLLATAADVPRGVPDDDACVALDERGERFPICFDPGDGFVVGTRARLSGSVMAQAVRTGVHIRSGRSSRSKGSPWFNNHRLLGLEAWDGEQRGLTFTAYDGTLRRHLEEGFILVPTARPARIPFPFDVTVALRLGHLERRVWEGPGWTLETGRLGLLLDPMRAETERVWFGVGPVAGHAVRRSREGVSHTVAPFTELMFDAGLESRDGLWALRASGLAGWRIGIERGLYFRARTDVGLERVVLAVADQPVVLQVSGAYVHRDAGLDRRSEWTANVGLAVRVFGAR</sequence>
<evidence type="ECO:0000313" key="3">
    <source>
        <dbReference type="Proteomes" id="UP000198717"/>
    </source>
</evidence>
<dbReference type="EMBL" id="BJVY01000015">
    <property type="protein sequence ID" value="GEL71263.1"/>
    <property type="molecule type" value="Genomic_DNA"/>
</dbReference>
<protein>
    <submittedName>
        <fullName evidence="1">Uncharacterized protein</fullName>
    </submittedName>
</protein>
<evidence type="ECO:0000313" key="1">
    <source>
        <dbReference type="EMBL" id="GEL71263.1"/>
    </source>
</evidence>
<dbReference type="EMBL" id="FNAJ01000004">
    <property type="protein sequence ID" value="SDE10719.1"/>
    <property type="molecule type" value="Genomic_DNA"/>
</dbReference>
<name>A0A511HCJ5_9BACT</name>
<reference evidence="1 4" key="2">
    <citation type="submission" date="2019-07" db="EMBL/GenBank/DDBJ databases">
        <title>Whole genome shotgun sequence of Myxococcus virescens NBRC 100334.</title>
        <authorList>
            <person name="Hosoyama A."/>
            <person name="Uohara A."/>
            <person name="Ohji S."/>
            <person name="Ichikawa N."/>
        </authorList>
    </citation>
    <scope>NUCLEOTIDE SEQUENCE [LARGE SCALE GENOMIC DNA]</scope>
    <source>
        <strain evidence="1 4">NBRC 100334</strain>
    </source>
</reference>
<evidence type="ECO:0000313" key="4">
    <source>
        <dbReference type="Proteomes" id="UP000321224"/>
    </source>
</evidence>
<evidence type="ECO:0000313" key="2">
    <source>
        <dbReference type="EMBL" id="SDE10719.1"/>
    </source>
</evidence>
<gene>
    <name evidence="1" type="ORF">MVI01_30470</name>
    <name evidence="2" type="ORF">SAMN04488504_104237</name>
</gene>
<keyword evidence="3" id="KW-1185">Reference proteome</keyword>
<dbReference type="AlphaFoldDB" id="A0A511HCJ5"/>
<organism evidence="1 4">
    <name type="scientific">Myxococcus virescens</name>
    <dbReference type="NCBI Taxonomy" id="83456"/>
    <lineage>
        <taxon>Bacteria</taxon>
        <taxon>Pseudomonadati</taxon>
        <taxon>Myxococcota</taxon>
        <taxon>Myxococcia</taxon>
        <taxon>Myxococcales</taxon>
        <taxon>Cystobacterineae</taxon>
        <taxon>Myxococcaceae</taxon>
        <taxon>Myxococcus</taxon>
    </lineage>
</organism>